<dbReference type="AlphaFoldDB" id="A0A8K0KXC9"/>
<name>A0A8K0KXC9_9PEZI</name>
<reference evidence="1" key="1">
    <citation type="submission" date="2021-07" db="EMBL/GenBank/DDBJ databases">
        <title>Elsinoe batatas strain:CRI-CJ2 Genome sequencing and assembly.</title>
        <authorList>
            <person name="Huang L."/>
        </authorList>
    </citation>
    <scope>NUCLEOTIDE SEQUENCE</scope>
    <source>
        <strain evidence="1">CRI-CJ2</strain>
    </source>
</reference>
<comment type="caution">
    <text evidence="1">The sequence shown here is derived from an EMBL/GenBank/DDBJ whole genome shotgun (WGS) entry which is preliminary data.</text>
</comment>
<dbReference type="EMBL" id="JAESVG020000007">
    <property type="protein sequence ID" value="KAG8625714.1"/>
    <property type="molecule type" value="Genomic_DNA"/>
</dbReference>
<dbReference type="InterPro" id="IPR036047">
    <property type="entry name" value="F-box-like_dom_sf"/>
</dbReference>
<dbReference type="SUPFAM" id="SSF101908">
    <property type="entry name" value="Putative isomerase YbhE"/>
    <property type="match status" value="1"/>
</dbReference>
<gene>
    <name evidence="1" type="ORF">KVT40_006115</name>
</gene>
<proteinExistence type="predicted"/>
<evidence type="ECO:0000313" key="2">
    <source>
        <dbReference type="Proteomes" id="UP000809789"/>
    </source>
</evidence>
<organism evidence="1 2">
    <name type="scientific">Elsinoe batatas</name>
    <dbReference type="NCBI Taxonomy" id="2601811"/>
    <lineage>
        <taxon>Eukaryota</taxon>
        <taxon>Fungi</taxon>
        <taxon>Dikarya</taxon>
        <taxon>Ascomycota</taxon>
        <taxon>Pezizomycotina</taxon>
        <taxon>Dothideomycetes</taxon>
        <taxon>Dothideomycetidae</taxon>
        <taxon>Myriangiales</taxon>
        <taxon>Elsinoaceae</taxon>
        <taxon>Elsinoe</taxon>
    </lineage>
</organism>
<sequence>MAFGLPCELDLLILSAADPFTYRSLSQSCTRWSCLARDPTVLQPHLAKLPLCPVNIRGPGSKRLGEDPASLVDTWHEASAALMLDARLRSHSDMIANTPCGRETKIAYSPDLERHVTLHARMLTLYQSRQGTEGQGAVLGQAVLNDVRSKCPHGPILRNAPSCVFEIALARHSNLVAVALDRIVQVYDLDQPDTIPAASYLSSAAGHFITGISFEQDDNMLRVILSNKGVVVYVGSTTRGQDDPLGRSIDYWKSPAGLGITYLNSTKLILPGRSPCRLSSLYMLGTTSMENILIAQLHSAAGPEGYVIFRSPLPRCNEPDRVQNVHVVCHLLASHQCQDRSHTFWSIRPQAKEHSRPRYALSPDGQYLAIVEEGNSHLTPAKAENRLFLWRLHCSESGKGDVKDKVARLPLFLGEVKGTVLRVEFAKGPGLRMELETSAAKNVFELDGLYIR</sequence>
<evidence type="ECO:0000313" key="1">
    <source>
        <dbReference type="EMBL" id="KAG8625714.1"/>
    </source>
</evidence>
<evidence type="ECO:0008006" key="3">
    <source>
        <dbReference type="Google" id="ProtNLM"/>
    </source>
</evidence>
<accession>A0A8K0KXC9</accession>
<dbReference type="Proteomes" id="UP000809789">
    <property type="component" value="Unassembled WGS sequence"/>
</dbReference>
<protein>
    <recommendedName>
        <fullName evidence="3">F-box domain-containing protein</fullName>
    </recommendedName>
</protein>
<keyword evidence="2" id="KW-1185">Reference proteome</keyword>
<dbReference type="OrthoDB" id="446368at2759"/>
<dbReference type="SUPFAM" id="SSF81383">
    <property type="entry name" value="F-box domain"/>
    <property type="match status" value="1"/>
</dbReference>